<keyword evidence="5" id="KW-0210">Decarboxylase</keyword>
<evidence type="ECO:0000256" key="3">
    <source>
        <dbReference type="ARBA" id="ARBA00012243"/>
    </source>
</evidence>
<keyword evidence="13" id="KW-1185">Reference proteome</keyword>
<dbReference type="EMBL" id="ASPP01007422">
    <property type="protein sequence ID" value="ETO27160.1"/>
    <property type="molecule type" value="Genomic_DNA"/>
</dbReference>
<keyword evidence="10" id="KW-0670">Pyruvate</keyword>
<evidence type="ECO:0000256" key="9">
    <source>
        <dbReference type="ARBA" id="ARBA00023264"/>
    </source>
</evidence>
<dbReference type="AlphaFoldDB" id="X6NLJ7"/>
<evidence type="ECO:0000256" key="4">
    <source>
        <dbReference type="ARBA" id="ARBA00022516"/>
    </source>
</evidence>
<dbReference type="Pfam" id="PF02666">
    <property type="entry name" value="PS_Dcarbxylase"/>
    <property type="match status" value="1"/>
</dbReference>
<keyword evidence="6" id="KW-0443">Lipid metabolism</keyword>
<dbReference type="OrthoDB" id="5973539at2759"/>
<reference evidence="12 13" key="1">
    <citation type="journal article" date="2013" name="Curr. Biol.">
        <title>The Genome of the Foraminiferan Reticulomyxa filosa.</title>
        <authorList>
            <person name="Glockner G."/>
            <person name="Hulsmann N."/>
            <person name="Schleicher M."/>
            <person name="Noegel A.A."/>
            <person name="Eichinger L."/>
            <person name="Gallinger C."/>
            <person name="Pawlowski J."/>
            <person name="Sierra R."/>
            <person name="Euteneuer U."/>
            <person name="Pillet L."/>
            <person name="Moustafa A."/>
            <person name="Platzer M."/>
            <person name="Groth M."/>
            <person name="Szafranski K."/>
            <person name="Schliwa M."/>
        </authorList>
    </citation>
    <scope>NUCLEOTIDE SEQUENCE [LARGE SCALE GENOMIC DNA]</scope>
</reference>
<keyword evidence="4" id="KW-0444">Lipid biosynthesis</keyword>
<evidence type="ECO:0000256" key="7">
    <source>
        <dbReference type="ARBA" id="ARBA00023209"/>
    </source>
</evidence>
<evidence type="ECO:0000256" key="10">
    <source>
        <dbReference type="ARBA" id="ARBA00023317"/>
    </source>
</evidence>
<dbReference type="Proteomes" id="UP000023152">
    <property type="component" value="Unassembled WGS sequence"/>
</dbReference>
<proteinExistence type="predicted"/>
<dbReference type="PANTHER" id="PTHR10067:SF17">
    <property type="entry name" value="PHOSPHATIDYLSERINE DECARBOXYLASE PROENZYME 2"/>
    <property type="match status" value="1"/>
</dbReference>
<keyword evidence="7" id="KW-0594">Phospholipid biosynthesis</keyword>
<evidence type="ECO:0000313" key="13">
    <source>
        <dbReference type="Proteomes" id="UP000023152"/>
    </source>
</evidence>
<organism evidence="12 13">
    <name type="scientific">Reticulomyxa filosa</name>
    <dbReference type="NCBI Taxonomy" id="46433"/>
    <lineage>
        <taxon>Eukaryota</taxon>
        <taxon>Sar</taxon>
        <taxon>Rhizaria</taxon>
        <taxon>Retaria</taxon>
        <taxon>Foraminifera</taxon>
        <taxon>Monothalamids</taxon>
        <taxon>Reticulomyxidae</taxon>
        <taxon>Reticulomyxa</taxon>
    </lineage>
</organism>
<dbReference type="GO" id="GO:0004609">
    <property type="term" value="F:phosphatidylserine decarboxylase activity"/>
    <property type="evidence" value="ECO:0007669"/>
    <property type="project" value="UniProtKB-EC"/>
</dbReference>
<keyword evidence="9" id="KW-1208">Phospholipid metabolism</keyword>
<dbReference type="InterPro" id="IPR033177">
    <property type="entry name" value="PSD-B"/>
</dbReference>
<comment type="caution">
    <text evidence="12">The sequence shown here is derived from an EMBL/GenBank/DDBJ whole genome shotgun (WGS) entry which is preliminary data.</text>
</comment>
<accession>X6NLJ7</accession>
<evidence type="ECO:0000256" key="2">
    <source>
        <dbReference type="ARBA" id="ARBA00005189"/>
    </source>
</evidence>
<keyword evidence="8" id="KW-0456">Lyase</keyword>
<comment type="pathway">
    <text evidence="11">Phospholipid metabolism; phosphatidylethanolamine biosynthesis.</text>
</comment>
<evidence type="ECO:0000256" key="8">
    <source>
        <dbReference type="ARBA" id="ARBA00023239"/>
    </source>
</evidence>
<dbReference type="EC" id="4.1.1.65" evidence="3"/>
<dbReference type="PANTHER" id="PTHR10067">
    <property type="entry name" value="PHOSPHATIDYLSERINE DECARBOXYLASE"/>
    <property type="match status" value="1"/>
</dbReference>
<evidence type="ECO:0000313" key="12">
    <source>
        <dbReference type="EMBL" id="ETO27160.1"/>
    </source>
</evidence>
<evidence type="ECO:0000256" key="5">
    <source>
        <dbReference type="ARBA" id="ARBA00022793"/>
    </source>
</evidence>
<dbReference type="OMA" id="KREWSIF"/>
<protein>
    <recommendedName>
        <fullName evidence="3">phosphatidylserine decarboxylase</fullName>
        <ecNumber evidence="3">4.1.1.65</ecNumber>
    </recommendedName>
</protein>
<comment type="pathway">
    <text evidence="2">Lipid metabolism.</text>
</comment>
<evidence type="ECO:0000256" key="1">
    <source>
        <dbReference type="ARBA" id="ARBA00001928"/>
    </source>
</evidence>
<dbReference type="GO" id="GO:0006646">
    <property type="term" value="P:phosphatidylethanolamine biosynthetic process"/>
    <property type="evidence" value="ECO:0007669"/>
    <property type="project" value="UniProtKB-UniPathway"/>
</dbReference>
<dbReference type="NCBIfam" id="TIGR00163">
    <property type="entry name" value="PS_decarb"/>
    <property type="match status" value="1"/>
</dbReference>
<evidence type="ECO:0000256" key="11">
    <source>
        <dbReference type="ARBA" id="ARBA00024326"/>
    </source>
</evidence>
<sequence length="327" mass="36756">MTGVTEPPQIGDNRQIIKIKDRRTGLVIQENIPGYVWQALQLMYNSSSGRVFAKQISSILTKMSRDKGKEYDTVESAQEIPHFIELHNLDMTIMLKKNVEDYKTFNDFFARPVDPIARPLASPDNENVIVSPADCRMVLFSNIIDSSIWVKGSNWTLANLLQQRYEVVGKSLEGGAFVIARLAPQDYHRFHWPVSGKVVKITPIDGALYTVNPIAINQSINVYTENKRCVVEIDTGDDHFGIVVLIAVGATMVGSYALFQKDGVPLEEGIRVHRGDVSGEFRFGGSTVLVLFQKNRVQFDDDLVAQSKEKLEMLIQVNDRIGEKLKK</sequence>
<comment type="cofactor">
    <cofactor evidence="1">
        <name>pyruvate</name>
        <dbReference type="ChEBI" id="CHEBI:15361"/>
    </cofactor>
</comment>
<name>X6NLJ7_RETFI</name>
<dbReference type="UniPathway" id="UPA00558"/>
<dbReference type="InterPro" id="IPR003817">
    <property type="entry name" value="PS_Dcarbxylase"/>
</dbReference>
<gene>
    <name evidence="12" type="ORF">RFI_09971</name>
</gene>
<evidence type="ECO:0000256" key="6">
    <source>
        <dbReference type="ARBA" id="ARBA00023098"/>
    </source>
</evidence>